<evidence type="ECO:0000256" key="2">
    <source>
        <dbReference type="ARBA" id="ARBA00022705"/>
    </source>
</evidence>
<dbReference type="GO" id="GO:0005524">
    <property type="term" value="F:ATP binding"/>
    <property type="evidence" value="ECO:0007669"/>
    <property type="project" value="UniProtKB-KW"/>
</dbReference>
<evidence type="ECO:0000313" key="10">
    <source>
        <dbReference type="EMBL" id="OUR97113.1"/>
    </source>
</evidence>
<dbReference type="Gene3D" id="1.10.8.60">
    <property type="match status" value="1"/>
</dbReference>
<dbReference type="GO" id="GO:0008289">
    <property type="term" value="F:lipid binding"/>
    <property type="evidence" value="ECO:0007669"/>
    <property type="project" value="UniProtKB-KW"/>
</dbReference>
<dbReference type="PANTHER" id="PTHR30050">
    <property type="entry name" value="CHROMOSOMAL REPLICATION INITIATOR PROTEIN DNAA"/>
    <property type="match status" value="1"/>
</dbReference>
<dbReference type="InterPro" id="IPR013317">
    <property type="entry name" value="DnaA_dom"/>
</dbReference>
<evidence type="ECO:0000259" key="9">
    <source>
        <dbReference type="SMART" id="SM00760"/>
    </source>
</evidence>
<dbReference type="PRINTS" id="PR00051">
    <property type="entry name" value="DNAA"/>
</dbReference>
<dbReference type="GO" id="GO:0005886">
    <property type="term" value="C:plasma membrane"/>
    <property type="evidence" value="ECO:0007669"/>
    <property type="project" value="TreeGrafter"/>
</dbReference>
<dbReference type="Proteomes" id="UP000196531">
    <property type="component" value="Unassembled WGS sequence"/>
</dbReference>
<dbReference type="Gene3D" id="1.10.1750.10">
    <property type="match status" value="1"/>
</dbReference>
<dbReference type="InterPro" id="IPR018312">
    <property type="entry name" value="Chromosome_initiator_DnaA_CS"/>
</dbReference>
<keyword evidence="5" id="KW-0446">Lipid-binding</keyword>
<feature type="domain" description="Chromosomal replication initiator DnaA C-terminal" evidence="9">
    <location>
        <begin position="302"/>
        <end position="370"/>
    </location>
</feature>
<sequence>MKSSRPRATKIFKETVKSRKIDDRQLDLLSFVSSETISLSRSSNVRNIRSAKSPRAVVRARKNFLPINIDRSKNFMNFICGESNISAYRALKIVAANPGSKYPVVYINSLSGLGKSHLLYACANSIFLNSDEKILYFHGKDFVYNFESNDKDLKKISTIIIDDLDELTQDVGLQSRFCRNFDLLKRNKIQIIMAGSILPKNMKMASPNFATRISGALVEKVHKIDRALAFKILNKLVEEHNFDLSLEVKDLLADCFHYHVYGLESALLKLKSFSEAFDKKITIKVALKELKILGPVLDRDINSKKIINRVCSYYKIDIEDLFSRSRKKEFSFPRHVCMYILKERNGFSLSRIATLFNRDHTSVLYGVNKILAETQRDESIKKIIHALV</sequence>
<evidence type="ECO:0000256" key="3">
    <source>
        <dbReference type="ARBA" id="ARBA00022741"/>
    </source>
</evidence>
<dbReference type="PROSITE" id="PS01008">
    <property type="entry name" value="DNAA"/>
    <property type="match status" value="1"/>
</dbReference>
<comment type="similarity">
    <text evidence="8">Belongs to the DnaA family.</text>
</comment>
<dbReference type="SUPFAM" id="SSF52540">
    <property type="entry name" value="P-loop containing nucleoside triphosphate hydrolases"/>
    <property type="match status" value="1"/>
</dbReference>
<evidence type="ECO:0000256" key="8">
    <source>
        <dbReference type="RuleBase" id="RU004227"/>
    </source>
</evidence>
<keyword evidence="6 7" id="KW-0238">DNA-binding</keyword>
<dbReference type="Pfam" id="PF00308">
    <property type="entry name" value="Bac_DnaA"/>
    <property type="match status" value="1"/>
</dbReference>
<dbReference type="SUPFAM" id="SSF48295">
    <property type="entry name" value="TrpR-like"/>
    <property type="match status" value="1"/>
</dbReference>
<dbReference type="AlphaFoldDB" id="A0A1Y5F8A5"/>
<name>A0A1Y5F8A5_9BACT</name>
<dbReference type="CDD" id="cd06571">
    <property type="entry name" value="Bac_DnaA_C"/>
    <property type="match status" value="1"/>
</dbReference>
<evidence type="ECO:0000313" key="11">
    <source>
        <dbReference type="Proteomes" id="UP000196531"/>
    </source>
</evidence>
<dbReference type="InterPro" id="IPR020591">
    <property type="entry name" value="Chromosome_initiator_DnaA-like"/>
</dbReference>
<gene>
    <name evidence="10" type="ORF">A9Q84_12345</name>
</gene>
<dbReference type="InterPro" id="IPR013159">
    <property type="entry name" value="DnaA_C"/>
</dbReference>
<comment type="function">
    <text evidence="7">Plays an essential role in the initiation and regulation of chromosomal replication. ATP-DnaA binds to the origin of replication (oriC) to initiate formation of the DNA replication initiation complex once per cell cycle. Binds the DnaA box (a 9 base pair repeat at the origin) and separates the double-stranded (ds)DNA. Forms a right-handed helical filament on oriC DNA; dsDNA binds to the exterior of the filament while single-stranded (ss)DNA is stabiized in the filament's interior. The ATP-DnaA-oriC complex binds and stabilizes one strand of the AT-rich DNA unwinding element (DUE), permitting loading of DNA polymerase. After initiation quickly degrades to an ADP-DnaA complex that is not apt for DNA replication. Binds acidic phospholipids.</text>
</comment>
<keyword evidence="4 7" id="KW-0067">ATP-binding</keyword>
<evidence type="ECO:0000256" key="1">
    <source>
        <dbReference type="ARBA" id="ARBA00022490"/>
    </source>
</evidence>
<organism evidence="10 11">
    <name type="scientific">Halobacteriovorax marinus</name>
    <dbReference type="NCBI Taxonomy" id="97084"/>
    <lineage>
        <taxon>Bacteria</taxon>
        <taxon>Pseudomonadati</taxon>
        <taxon>Bdellovibrionota</taxon>
        <taxon>Bacteriovoracia</taxon>
        <taxon>Bacteriovoracales</taxon>
        <taxon>Halobacteriovoraceae</taxon>
        <taxon>Halobacteriovorax</taxon>
    </lineage>
</organism>
<evidence type="ECO:0000256" key="4">
    <source>
        <dbReference type="ARBA" id="ARBA00022840"/>
    </source>
</evidence>
<dbReference type="Gene3D" id="3.40.50.300">
    <property type="entry name" value="P-loop containing nucleotide triphosphate hydrolases"/>
    <property type="match status" value="1"/>
</dbReference>
<dbReference type="InterPro" id="IPR027417">
    <property type="entry name" value="P-loop_NTPase"/>
</dbReference>
<evidence type="ECO:0000256" key="6">
    <source>
        <dbReference type="ARBA" id="ARBA00023125"/>
    </source>
</evidence>
<keyword evidence="2 7" id="KW-0235">DNA replication</keyword>
<proteinExistence type="inferred from homology"/>
<accession>A0A1Y5F8A5</accession>
<dbReference type="PANTHER" id="PTHR30050:SF5">
    <property type="entry name" value="DNAA REGULATORY INACTIVATOR HDA"/>
    <property type="match status" value="1"/>
</dbReference>
<dbReference type="EMBL" id="MAAO01000006">
    <property type="protein sequence ID" value="OUR97113.1"/>
    <property type="molecule type" value="Genomic_DNA"/>
</dbReference>
<reference evidence="11" key="1">
    <citation type="journal article" date="2017" name="Proc. Natl. Acad. Sci. U.S.A.">
        <title>Simulation of Deepwater Horizon oil plume reveals substrate specialization within a complex community of hydrocarbon-degraders.</title>
        <authorList>
            <person name="Hu P."/>
            <person name="Dubinsky E.A."/>
            <person name="Probst A.J."/>
            <person name="Wang J."/>
            <person name="Sieber C.M.K."/>
            <person name="Tom L.M."/>
            <person name="Gardinali P."/>
            <person name="Banfield J.F."/>
            <person name="Atlas R.M."/>
            <person name="Andersen G.L."/>
        </authorList>
    </citation>
    <scope>NUCLEOTIDE SEQUENCE [LARGE SCALE GENOMIC DNA]</scope>
</reference>
<keyword evidence="3 7" id="KW-0547">Nucleotide-binding</keyword>
<evidence type="ECO:0000256" key="5">
    <source>
        <dbReference type="ARBA" id="ARBA00023121"/>
    </source>
</evidence>
<dbReference type="InterPro" id="IPR010921">
    <property type="entry name" value="Trp_repressor/repl_initiator"/>
</dbReference>
<comment type="caution">
    <text evidence="10">The sequence shown here is derived from an EMBL/GenBank/DDBJ whole genome shotgun (WGS) entry which is preliminary data.</text>
</comment>
<dbReference type="Pfam" id="PF08299">
    <property type="entry name" value="Bac_DnaA_C"/>
    <property type="match status" value="1"/>
</dbReference>
<dbReference type="SMART" id="SM00760">
    <property type="entry name" value="Bac_DnaA_C"/>
    <property type="match status" value="1"/>
</dbReference>
<dbReference type="GO" id="GO:0003688">
    <property type="term" value="F:DNA replication origin binding"/>
    <property type="evidence" value="ECO:0007669"/>
    <property type="project" value="InterPro"/>
</dbReference>
<keyword evidence="1" id="KW-0963">Cytoplasm</keyword>
<evidence type="ECO:0000256" key="7">
    <source>
        <dbReference type="RuleBase" id="RU000577"/>
    </source>
</evidence>
<protein>
    <recommendedName>
        <fullName evidence="7">Chromosomal replication initiator protein DnaA</fullName>
    </recommendedName>
</protein>
<dbReference type="GO" id="GO:0006270">
    <property type="term" value="P:DNA replication initiation"/>
    <property type="evidence" value="ECO:0007669"/>
    <property type="project" value="InterPro"/>
</dbReference>
<dbReference type="GO" id="GO:0006275">
    <property type="term" value="P:regulation of DNA replication"/>
    <property type="evidence" value="ECO:0007669"/>
    <property type="project" value="InterPro"/>
</dbReference>